<dbReference type="Gene3D" id="1.10.150.130">
    <property type="match status" value="1"/>
</dbReference>
<dbReference type="SUPFAM" id="SSF53098">
    <property type="entry name" value="Ribonuclease H-like"/>
    <property type="match status" value="1"/>
</dbReference>
<keyword evidence="1" id="KW-0238">DNA-binding</keyword>
<keyword evidence="5" id="KW-1185">Reference proteome</keyword>
<dbReference type="Proteomes" id="UP001159042">
    <property type="component" value="Unassembled WGS sequence"/>
</dbReference>
<evidence type="ECO:0000256" key="1">
    <source>
        <dbReference type="ARBA" id="ARBA00023125"/>
    </source>
</evidence>
<protein>
    <recommendedName>
        <fullName evidence="3">Tyr recombinase domain-containing protein</fullName>
    </recommendedName>
</protein>
<dbReference type="InterPro" id="IPR012337">
    <property type="entry name" value="RNaseH-like_sf"/>
</dbReference>
<sequence>MEILPWLIKELSWWQTNVGKGQSMKQQPFTLEVFSDASPSGWGVFCEGKGFHGFWNEKDSQSHINFLEIKAAYYAIKSLTKNKNNMNILLRIDNQTAISCINKAGSVRFPHLHEITRALWQWCENKNILVFASYIKSSKNLADKESRSLSVDTEYQLNSYAFSSIIQNFGNPEIDLFASKLNRKCEKYTSWFPDPNSFSIDAFTISWNAFYFYAFPPFACIARVLDKIIQEKASGIVVVPNWPAQPWYPDNASPLQEPFPGGRKIIWLSFFNKGLPESAIPTMINSLTEGTLNQYEGCFRKYWSFCHQKQHQDPFVYNLAIYLEFLEQMFDNGLSYSVINTYRSAMNLIFAPSEEDRKNINRFLKGVAKMRPPHPKYKFTWDPDPVLSFVKNWYPLNRLNIENLTYKLVFLMAITSASRTQTLSKIKITDIIKLERKIEIRVTERIKTSAPNKFQPLLIFPYFREAPELCVAHTIETYLERTSQYRKDHEYLILTHKKPIHPATSQTISRWLKRVLKLGGVDTTVFSSHSIRHASTWAASRKGINIDIIRDTAGWAPASNTFFEFYNRPLSEPREKFAETILNIGRE</sequence>
<feature type="domain" description="Tyr recombinase" evidence="3">
    <location>
        <begin position="371"/>
        <end position="579"/>
    </location>
</feature>
<dbReference type="InterPro" id="IPR036397">
    <property type="entry name" value="RNaseH_sf"/>
</dbReference>
<name>A0AAV8VI70_9CUCU</name>
<dbReference type="PROSITE" id="PS51898">
    <property type="entry name" value="TYR_RECOMBINASE"/>
    <property type="match status" value="1"/>
</dbReference>
<dbReference type="CDD" id="cd09275">
    <property type="entry name" value="RNase_HI_RT_DIRS1"/>
    <property type="match status" value="1"/>
</dbReference>
<accession>A0AAV8VI70</accession>
<dbReference type="EMBL" id="JANEYG010000087">
    <property type="protein sequence ID" value="KAJ8913782.1"/>
    <property type="molecule type" value="Genomic_DNA"/>
</dbReference>
<gene>
    <name evidence="4" type="ORF">NQ315_002688</name>
</gene>
<dbReference type="GO" id="GO:0006310">
    <property type="term" value="P:DNA recombination"/>
    <property type="evidence" value="ECO:0007669"/>
    <property type="project" value="UniProtKB-KW"/>
</dbReference>
<dbReference type="PANTHER" id="PTHR35617">
    <property type="entry name" value="PHAGE_INTEGRASE DOMAIN-CONTAINING PROTEIN"/>
    <property type="match status" value="1"/>
</dbReference>
<dbReference type="SUPFAM" id="SSF56349">
    <property type="entry name" value="DNA breaking-rejoining enzymes"/>
    <property type="match status" value="1"/>
</dbReference>
<proteinExistence type="predicted"/>
<evidence type="ECO:0000256" key="2">
    <source>
        <dbReference type="ARBA" id="ARBA00023172"/>
    </source>
</evidence>
<dbReference type="CDD" id="cd00397">
    <property type="entry name" value="DNA_BRE_C"/>
    <property type="match status" value="1"/>
</dbReference>
<dbReference type="InterPro" id="IPR011010">
    <property type="entry name" value="DNA_brk_join_enz"/>
</dbReference>
<dbReference type="Pfam" id="PF00589">
    <property type="entry name" value="Phage_integrase"/>
    <property type="match status" value="1"/>
</dbReference>
<evidence type="ECO:0000259" key="3">
    <source>
        <dbReference type="PROSITE" id="PS51898"/>
    </source>
</evidence>
<dbReference type="InterPro" id="IPR010998">
    <property type="entry name" value="Integrase_recombinase_N"/>
</dbReference>
<dbReference type="Gene3D" id="1.10.443.10">
    <property type="entry name" value="Intergrase catalytic core"/>
    <property type="match status" value="1"/>
</dbReference>
<dbReference type="PANTHER" id="PTHR35617:SF3">
    <property type="entry name" value="CORE-BINDING (CB) DOMAIN-CONTAINING PROTEIN"/>
    <property type="match status" value="1"/>
</dbReference>
<dbReference type="InterPro" id="IPR013762">
    <property type="entry name" value="Integrase-like_cat_sf"/>
</dbReference>
<evidence type="ECO:0000313" key="4">
    <source>
        <dbReference type="EMBL" id="KAJ8913782.1"/>
    </source>
</evidence>
<evidence type="ECO:0000313" key="5">
    <source>
        <dbReference type="Proteomes" id="UP001159042"/>
    </source>
</evidence>
<reference evidence="4 5" key="1">
    <citation type="journal article" date="2023" name="Insect Mol. Biol.">
        <title>Genome sequencing provides insights into the evolution of gene families encoding plant cell wall-degrading enzymes in longhorned beetles.</title>
        <authorList>
            <person name="Shin N.R."/>
            <person name="Okamura Y."/>
            <person name="Kirsch R."/>
            <person name="Pauchet Y."/>
        </authorList>
    </citation>
    <scope>NUCLEOTIDE SEQUENCE [LARGE SCALE GENOMIC DNA]</scope>
    <source>
        <strain evidence="4">EAD_L_NR</strain>
    </source>
</reference>
<keyword evidence="2" id="KW-0233">DNA recombination</keyword>
<dbReference type="GO" id="GO:0015074">
    <property type="term" value="P:DNA integration"/>
    <property type="evidence" value="ECO:0007669"/>
    <property type="project" value="InterPro"/>
</dbReference>
<dbReference type="Gene3D" id="3.30.420.10">
    <property type="entry name" value="Ribonuclease H-like superfamily/Ribonuclease H"/>
    <property type="match status" value="1"/>
</dbReference>
<dbReference type="InterPro" id="IPR002104">
    <property type="entry name" value="Integrase_catalytic"/>
</dbReference>
<dbReference type="GO" id="GO:0003677">
    <property type="term" value="F:DNA binding"/>
    <property type="evidence" value="ECO:0007669"/>
    <property type="project" value="UniProtKB-KW"/>
</dbReference>
<dbReference type="AlphaFoldDB" id="A0AAV8VI70"/>
<organism evidence="4 5">
    <name type="scientific">Exocentrus adspersus</name>
    <dbReference type="NCBI Taxonomy" id="1586481"/>
    <lineage>
        <taxon>Eukaryota</taxon>
        <taxon>Metazoa</taxon>
        <taxon>Ecdysozoa</taxon>
        <taxon>Arthropoda</taxon>
        <taxon>Hexapoda</taxon>
        <taxon>Insecta</taxon>
        <taxon>Pterygota</taxon>
        <taxon>Neoptera</taxon>
        <taxon>Endopterygota</taxon>
        <taxon>Coleoptera</taxon>
        <taxon>Polyphaga</taxon>
        <taxon>Cucujiformia</taxon>
        <taxon>Chrysomeloidea</taxon>
        <taxon>Cerambycidae</taxon>
        <taxon>Lamiinae</taxon>
        <taxon>Acanthocinini</taxon>
        <taxon>Exocentrus</taxon>
    </lineage>
</organism>
<comment type="caution">
    <text evidence="4">The sequence shown here is derived from an EMBL/GenBank/DDBJ whole genome shotgun (WGS) entry which is preliminary data.</text>
</comment>